<keyword evidence="7" id="KW-1185">Reference proteome</keyword>
<dbReference type="GO" id="GO:0006508">
    <property type="term" value="P:proteolysis"/>
    <property type="evidence" value="ECO:0007669"/>
    <property type="project" value="UniProtKB-KW"/>
</dbReference>
<dbReference type="AlphaFoldDB" id="A0A0Q9YWE5"/>
<protein>
    <submittedName>
        <fullName evidence="6">Flavohemoglobin expression-modulating QEGLA motif protein</fullName>
    </submittedName>
</protein>
<dbReference type="STRING" id="295108.HT99x_02527"/>
<keyword evidence="3" id="KW-0378">Hydrolase</keyword>
<gene>
    <name evidence="6" type="ORF">HT99x_009850</name>
    <name evidence="5" type="ORF">HT99x_02527</name>
</gene>
<dbReference type="SMART" id="SM01154">
    <property type="entry name" value="DUF1704"/>
    <property type="match status" value="1"/>
</dbReference>
<dbReference type="InterPro" id="IPR012656">
    <property type="entry name" value="CHP02421_QEGLA"/>
</dbReference>
<dbReference type="RefSeq" id="WP_075067133.1">
    <property type="nucleotide sequence ID" value="NZ_LKAJ02000001.1"/>
</dbReference>
<reference evidence="6" key="2">
    <citation type="journal article" date="2016" name="Genome Announc.">
        <title>Draft Genome Sequences of Two Novel Amoeba-Resistant Intranuclear Bacteria, 'Candidatus Berkiella cookevillensis' and 'Candidatus Berkiella aquae'.</title>
        <authorList>
            <person name="Mehari Y.T."/>
            <person name="Arivett B.A."/>
            <person name="Farone A.L."/>
            <person name="Gunderson J.H."/>
            <person name="Farone M.B."/>
        </authorList>
    </citation>
    <scope>NUCLEOTIDE SEQUENCE</scope>
    <source>
        <strain evidence="6">HT99</strain>
    </source>
</reference>
<evidence type="ECO:0000256" key="4">
    <source>
        <dbReference type="ARBA" id="ARBA00023049"/>
    </source>
</evidence>
<proteinExistence type="predicted"/>
<dbReference type="Pfam" id="PF08014">
    <property type="entry name" value="MATCAP"/>
    <property type="match status" value="1"/>
</dbReference>
<dbReference type="OrthoDB" id="9785840at2"/>
<dbReference type="GO" id="GO:0008237">
    <property type="term" value="F:metallopeptidase activity"/>
    <property type="evidence" value="ECO:0007669"/>
    <property type="project" value="UniProtKB-KW"/>
</dbReference>
<dbReference type="InterPro" id="IPR012548">
    <property type="entry name" value="MATCAP"/>
</dbReference>
<dbReference type="PANTHER" id="PTHR31817:SF0">
    <property type="entry name" value="CHROMOSOME UNDETERMINED SCAFFOLD_67, WHOLE GENOME SHOTGUN SEQUENCE"/>
    <property type="match status" value="1"/>
</dbReference>
<dbReference type="EMBL" id="LKAJ01000012">
    <property type="protein sequence ID" value="KRG20424.1"/>
    <property type="molecule type" value="Genomic_DNA"/>
</dbReference>
<comment type="cofactor">
    <cofactor evidence="1">
        <name>Zn(2+)</name>
        <dbReference type="ChEBI" id="CHEBI:29105"/>
    </cofactor>
</comment>
<evidence type="ECO:0000313" key="7">
    <source>
        <dbReference type="Proteomes" id="UP000051497"/>
    </source>
</evidence>
<dbReference type="PATRIC" id="fig|1590043.3.peg.2569"/>
<dbReference type="NCBIfam" id="TIGR02421">
    <property type="entry name" value="QEGLA"/>
    <property type="match status" value="1"/>
</dbReference>
<evidence type="ECO:0000313" key="5">
    <source>
        <dbReference type="EMBL" id="KRG20424.1"/>
    </source>
</evidence>
<name>A0A0Q9YWE5_9GAMM</name>
<accession>A0A0Q9YWE5</accession>
<evidence type="ECO:0000256" key="3">
    <source>
        <dbReference type="ARBA" id="ARBA00022801"/>
    </source>
</evidence>
<evidence type="ECO:0000313" key="6">
    <source>
        <dbReference type="EMBL" id="MCS5711732.1"/>
    </source>
</evidence>
<reference evidence="5" key="1">
    <citation type="submission" date="2015-09" db="EMBL/GenBank/DDBJ databases">
        <title>Draft Genome Sequences of Two Novel Amoeba-resistant Intranuclear Bacteria, Candidatus Berkiella cookevillensis and Candidatus Berkiella aquae.</title>
        <authorList>
            <person name="Mehari Y.T."/>
            <person name="Arivett B.A."/>
            <person name="Farone A.L."/>
            <person name="Gunderson J.H."/>
            <person name="Farone M.B."/>
        </authorList>
    </citation>
    <scope>NUCLEOTIDE SEQUENCE [LARGE SCALE GENOMIC DNA]</scope>
    <source>
        <strain evidence="5">HT99</strain>
    </source>
</reference>
<sequence length="437" mass="49772">MSHDAPITGPDEFKLNDYQQNIKHLSDEIVKAQAPIRILDAIKWDISVKEKFFAKKFKEQPEVTQEYYQKNVSLDWSKQRQLFHIIEREITKKLGQFNPVGQMMRRICSEYLRVLHMLEARGTMEFSLISQELYGSAKDVFHVGDPTLAQLGVMMADALSQINQSNLLEEEKRDINANDAINILQTELDKYFSEKQVRVMVSDGIIADAAAGADYIKIRSDAKFNERDLKILEIHEGLVHIGTTLNGKRQPICTFLSKGPPSSTVTQEGLAILMEILSLVSYPARLKKLANRIRAVELAEDGATFLDIFEFFRTEGYDEDSCYVLAGRVFRGSLPTLGPFTKDLSYCKGFVSVYNFILLAVRKGMLDRIPMLFCGKTNLEDIRDISQLVEEDIIVMPKFLPPQIKDLNSIAAWMCFSSFLNQLSMDKIESDYAYLLS</sequence>
<dbReference type="EMBL" id="LKAJ02000001">
    <property type="protein sequence ID" value="MCS5711732.1"/>
    <property type="molecule type" value="Genomic_DNA"/>
</dbReference>
<evidence type="ECO:0000256" key="1">
    <source>
        <dbReference type="ARBA" id="ARBA00001947"/>
    </source>
</evidence>
<keyword evidence="4" id="KW-0482">Metalloprotease</keyword>
<dbReference type="PANTHER" id="PTHR31817">
    <property type="match status" value="1"/>
</dbReference>
<dbReference type="Proteomes" id="UP000051497">
    <property type="component" value="Unassembled WGS sequence"/>
</dbReference>
<dbReference type="GO" id="GO:0080164">
    <property type="term" value="P:regulation of nitric oxide metabolic process"/>
    <property type="evidence" value="ECO:0007669"/>
    <property type="project" value="TreeGrafter"/>
</dbReference>
<evidence type="ECO:0000256" key="2">
    <source>
        <dbReference type="ARBA" id="ARBA00022670"/>
    </source>
</evidence>
<reference evidence="6" key="3">
    <citation type="submission" date="2021-06" db="EMBL/GenBank/DDBJ databases">
        <title>Genomic Description and Analysis of Intracellular Bacteria, Candidatus Berkiella cookevillensis and Candidatus Berkiella aquae.</title>
        <authorList>
            <person name="Kidane D.T."/>
            <person name="Mehari Y.T."/>
            <person name="Rice F.C."/>
            <person name="Arivett B.A."/>
            <person name="Farone A.L."/>
            <person name="Berk S.G."/>
            <person name="Farone M.B."/>
        </authorList>
    </citation>
    <scope>NUCLEOTIDE SEQUENCE</scope>
    <source>
        <strain evidence="6">HT99</strain>
    </source>
</reference>
<comment type="caution">
    <text evidence="5">The sequence shown here is derived from an EMBL/GenBank/DDBJ whole genome shotgun (WGS) entry which is preliminary data.</text>
</comment>
<organism evidence="5">
    <name type="scientific">Candidatus Berkiella aquae</name>
    <dbReference type="NCBI Taxonomy" id="295108"/>
    <lineage>
        <taxon>Bacteria</taxon>
        <taxon>Pseudomonadati</taxon>
        <taxon>Pseudomonadota</taxon>
        <taxon>Gammaproteobacteria</taxon>
        <taxon>Candidatus Berkiellales</taxon>
        <taxon>Candidatus Berkiellaceae</taxon>
        <taxon>Candidatus Berkiella</taxon>
    </lineage>
</organism>
<keyword evidence="2" id="KW-0645">Protease</keyword>